<feature type="transmembrane region" description="Helical" evidence="1">
    <location>
        <begin position="252"/>
        <end position="271"/>
    </location>
</feature>
<dbReference type="PANTHER" id="PTHR11439:SF461">
    <property type="entry name" value="OS10G0432200 PROTEIN"/>
    <property type="match status" value="1"/>
</dbReference>
<evidence type="ECO:0008006" key="3">
    <source>
        <dbReference type="Google" id="ProtNLM"/>
    </source>
</evidence>
<dbReference type="InterPro" id="IPR043502">
    <property type="entry name" value="DNA/RNA_pol_sf"/>
</dbReference>
<name>A0A2N9ISW1_FAGSY</name>
<organism evidence="2">
    <name type="scientific">Fagus sylvatica</name>
    <name type="common">Beechnut</name>
    <dbReference type="NCBI Taxonomy" id="28930"/>
    <lineage>
        <taxon>Eukaryota</taxon>
        <taxon>Viridiplantae</taxon>
        <taxon>Streptophyta</taxon>
        <taxon>Embryophyta</taxon>
        <taxon>Tracheophyta</taxon>
        <taxon>Spermatophyta</taxon>
        <taxon>Magnoliopsida</taxon>
        <taxon>eudicotyledons</taxon>
        <taxon>Gunneridae</taxon>
        <taxon>Pentapetalae</taxon>
        <taxon>rosids</taxon>
        <taxon>fabids</taxon>
        <taxon>Fagales</taxon>
        <taxon>Fagaceae</taxon>
        <taxon>Fagus</taxon>
    </lineage>
</organism>
<dbReference type="EMBL" id="OIVN01006190">
    <property type="protein sequence ID" value="SPD27364.1"/>
    <property type="molecule type" value="Genomic_DNA"/>
</dbReference>
<evidence type="ECO:0000313" key="2">
    <source>
        <dbReference type="EMBL" id="SPD27364.1"/>
    </source>
</evidence>
<dbReference type="CDD" id="cd09272">
    <property type="entry name" value="RNase_HI_RT_Ty1"/>
    <property type="match status" value="1"/>
</dbReference>
<dbReference type="AlphaFoldDB" id="A0A2N9ISW1"/>
<reference evidence="2" key="1">
    <citation type="submission" date="2018-02" db="EMBL/GenBank/DDBJ databases">
        <authorList>
            <person name="Cohen D.B."/>
            <person name="Kent A.D."/>
        </authorList>
    </citation>
    <scope>NUCLEOTIDE SEQUENCE</scope>
</reference>
<proteinExistence type="predicted"/>
<keyword evidence="1" id="KW-1133">Transmembrane helix</keyword>
<gene>
    <name evidence="2" type="ORF">FSB_LOCUS55246</name>
</gene>
<dbReference type="PANTHER" id="PTHR11439">
    <property type="entry name" value="GAG-POL-RELATED RETROTRANSPOSON"/>
    <property type="match status" value="1"/>
</dbReference>
<protein>
    <recommendedName>
        <fullName evidence="3">Reverse transcriptase Ty1/copia-type domain-containing protein</fullName>
    </recommendedName>
</protein>
<accession>A0A2N9ISW1</accession>
<dbReference type="SUPFAM" id="SSF56672">
    <property type="entry name" value="DNA/RNA polymerases"/>
    <property type="match status" value="1"/>
</dbReference>
<sequence length="804" mass="88884">MTRPHSSVRVLVSPQVPPPAAVSWLLHLSHHQGSLHRHELCDLSKFRGQQSSNAPTLSGASSGKNFSPDPLVKSRLLFILRMKTIRSSTDCLEDWNCKNHQIITWFHHSTIPTINQQFGRYDNAKDVWVLLSRHYTTTGLSDEYQLWGLLVNMKQTPKQPINEFLFGPSSYSGICYESTSLMRLVFAFFNPIILMWSLLLLLVLLPYLGMIDHIVYNCPTKPPKPGQFEILPRPVNHSVVVVAEKSPSNPSLSSISVTLGILTLLVVIMSLDFQLFSYIIPTTYAPLIQTANGLYIIASHTGSVSTSTLSISDTYLILNLTLNLISVDQLCELGFDLWFSSSGCHVQDPRTNQVLGTGRRVGQMFELTSLYLPSTPTSLPSHVAHTTSVFPLSLWHLRLAALTAVYTINRLPSSALQNLSPFERLYGLNIKAIVVGILSLSVFAFIVMLFSGNTPHSIPSPNPSAILPIPPADSPVSPLAPPPAVDLVLYQTSLLPPATPPDLPFTASPAESPISPQELAPFVDSVTDQTSLLPLRRSDRGKYASDLLSHAGLTDTKVLTTPLEMNARLTPLDGTPLSDATLYRQLVGSLVYLTVTHPDIAHAAHLVSQFLAALHSTHYAAMLHILRYIKGTMFHGLHFSAHATLYLCAYFDTNLARDPTDRRSTTGFCFFLGDSLISWHSKKQHIVSCSSTKAECCALVDTTSELFALHWSLEDMGLIYSSPTVIHCDNRSTIQIAHNDVFHVRTKNIEIDCHLVRHYLSVGILRILSVSSSNQTADIFMKTFPPGCFRDLIFKLKMASVKPP</sequence>
<evidence type="ECO:0000256" key="1">
    <source>
        <dbReference type="SAM" id="Phobius"/>
    </source>
</evidence>
<keyword evidence="1" id="KW-0812">Transmembrane</keyword>
<feature type="transmembrane region" description="Helical" evidence="1">
    <location>
        <begin position="432"/>
        <end position="452"/>
    </location>
</feature>
<feature type="transmembrane region" description="Helical" evidence="1">
    <location>
        <begin position="184"/>
        <end position="207"/>
    </location>
</feature>
<keyword evidence="1" id="KW-0472">Membrane</keyword>